<dbReference type="InterPro" id="IPR012337">
    <property type="entry name" value="RNaseH-like_sf"/>
</dbReference>
<feature type="domain" description="Tf2-1-like SH3-like" evidence="1">
    <location>
        <begin position="111"/>
        <end position="175"/>
    </location>
</feature>
<sequence length="201" mass="23636">MCYNLTLEDMLISYVLQLKDNWDTYLALVEFSYNNSYHSSIEMAPYETLYGRQCRTPICWNKVGDKKVKKVESIRAPTEKVKMIRDKLKTAQDRQKSYADNRSKDLEFTVGDWVFLKLALWKGVMRFGKRGKLSPCYIGPYEITERVGPVAYRLALHTELSRIHDVFHVSMIQKYMSDPSHVLEHQPVELREDLTYEEQPV</sequence>
<keyword evidence="3" id="KW-1185">Reference proteome</keyword>
<proteinExistence type="predicted"/>
<dbReference type="Pfam" id="PF24626">
    <property type="entry name" value="SH3_Tf2-1"/>
    <property type="match status" value="1"/>
</dbReference>
<evidence type="ECO:0000259" key="1">
    <source>
        <dbReference type="Pfam" id="PF24626"/>
    </source>
</evidence>
<dbReference type="Gene3D" id="3.30.420.10">
    <property type="entry name" value="Ribonuclease H-like superfamily/Ribonuclease H"/>
    <property type="match status" value="1"/>
</dbReference>
<gene>
    <name evidence="2" type="ORF">L3X38_006522</name>
</gene>
<evidence type="ECO:0000313" key="3">
    <source>
        <dbReference type="Proteomes" id="UP001054821"/>
    </source>
</evidence>
<evidence type="ECO:0000313" key="2">
    <source>
        <dbReference type="EMBL" id="KAI5353628.1"/>
    </source>
</evidence>
<accession>A0AAD5F593</accession>
<dbReference type="EMBL" id="JAJFAZ020000001">
    <property type="protein sequence ID" value="KAI5353628.1"/>
    <property type="molecule type" value="Genomic_DNA"/>
</dbReference>
<protein>
    <recommendedName>
        <fullName evidence="1">Tf2-1-like SH3-like domain-containing protein</fullName>
    </recommendedName>
</protein>
<dbReference type="GO" id="GO:0003676">
    <property type="term" value="F:nucleic acid binding"/>
    <property type="evidence" value="ECO:0007669"/>
    <property type="project" value="InterPro"/>
</dbReference>
<dbReference type="AlphaFoldDB" id="A0AAD5F593"/>
<dbReference type="InterPro" id="IPR056924">
    <property type="entry name" value="SH3_Tf2-1"/>
</dbReference>
<dbReference type="Proteomes" id="UP001054821">
    <property type="component" value="Chromosome 1"/>
</dbReference>
<name>A0AAD5F593_PRUDU</name>
<dbReference type="PANTHER" id="PTHR46148">
    <property type="entry name" value="CHROMO DOMAIN-CONTAINING PROTEIN"/>
    <property type="match status" value="1"/>
</dbReference>
<dbReference type="PANTHER" id="PTHR46148:SF60">
    <property type="entry name" value="CHROMO DOMAIN-CONTAINING PROTEIN"/>
    <property type="match status" value="1"/>
</dbReference>
<dbReference type="SUPFAM" id="SSF53098">
    <property type="entry name" value="Ribonuclease H-like"/>
    <property type="match status" value="1"/>
</dbReference>
<reference evidence="2 3" key="1">
    <citation type="journal article" date="2022" name="G3 (Bethesda)">
        <title>Whole-genome sequence and methylome profiling of the almond [Prunus dulcis (Mill.) D.A. Webb] cultivar 'Nonpareil'.</title>
        <authorList>
            <person name="D'Amico-Willman K.M."/>
            <person name="Ouma W.Z."/>
            <person name="Meulia T."/>
            <person name="Sideli G.M."/>
            <person name="Gradziel T.M."/>
            <person name="Fresnedo-Ramirez J."/>
        </authorList>
    </citation>
    <scope>NUCLEOTIDE SEQUENCE [LARGE SCALE GENOMIC DNA]</scope>
    <source>
        <strain evidence="2">Clone GOH B32 T37-40</strain>
    </source>
</reference>
<dbReference type="InterPro" id="IPR036397">
    <property type="entry name" value="RNaseH_sf"/>
</dbReference>
<comment type="caution">
    <text evidence="2">The sequence shown here is derived from an EMBL/GenBank/DDBJ whole genome shotgun (WGS) entry which is preliminary data.</text>
</comment>
<organism evidence="2 3">
    <name type="scientific">Prunus dulcis</name>
    <name type="common">Almond</name>
    <name type="synonym">Amygdalus dulcis</name>
    <dbReference type="NCBI Taxonomy" id="3755"/>
    <lineage>
        <taxon>Eukaryota</taxon>
        <taxon>Viridiplantae</taxon>
        <taxon>Streptophyta</taxon>
        <taxon>Embryophyta</taxon>
        <taxon>Tracheophyta</taxon>
        <taxon>Spermatophyta</taxon>
        <taxon>Magnoliopsida</taxon>
        <taxon>eudicotyledons</taxon>
        <taxon>Gunneridae</taxon>
        <taxon>Pentapetalae</taxon>
        <taxon>rosids</taxon>
        <taxon>fabids</taxon>
        <taxon>Rosales</taxon>
        <taxon>Rosaceae</taxon>
        <taxon>Amygdaloideae</taxon>
        <taxon>Amygdaleae</taxon>
        <taxon>Prunus</taxon>
    </lineage>
</organism>